<comment type="subcellular location">
    <subcellularLocation>
        <location evidence="1">Peroxisome membrane</location>
        <topology evidence="1">Multi-pass membrane protein</topology>
    </subcellularLocation>
</comment>
<feature type="transmembrane region" description="Helical" evidence="10">
    <location>
        <begin position="180"/>
        <end position="201"/>
    </location>
</feature>
<proteinExistence type="inferred from homology"/>
<dbReference type="GO" id="GO:0015230">
    <property type="term" value="F:FAD transmembrane transporter activity"/>
    <property type="evidence" value="ECO:0007669"/>
    <property type="project" value="TreeGrafter"/>
</dbReference>
<dbReference type="PANTHER" id="PTHR45939:SF5">
    <property type="entry name" value="PEROXISOMAL MEMBRANE PROTEIN PMP34"/>
    <property type="match status" value="1"/>
</dbReference>
<dbReference type="GO" id="GO:0005778">
    <property type="term" value="C:peroxisomal membrane"/>
    <property type="evidence" value="ECO:0007669"/>
    <property type="project" value="UniProtKB-SubCell"/>
</dbReference>
<evidence type="ECO:0000313" key="11">
    <source>
        <dbReference type="EMBL" id="KAG7374284.1"/>
    </source>
</evidence>
<gene>
    <name evidence="11" type="ORF">IV203_013379</name>
</gene>
<comment type="caution">
    <text evidence="11">The sequence shown here is derived from an EMBL/GenBank/DDBJ whole genome shotgun (WGS) entry which is preliminary data.</text>
</comment>
<evidence type="ECO:0000256" key="7">
    <source>
        <dbReference type="PROSITE-ProRule" id="PRU00282"/>
    </source>
</evidence>
<evidence type="ECO:0000256" key="6">
    <source>
        <dbReference type="ARBA" id="ARBA00023140"/>
    </source>
</evidence>
<feature type="region of interest" description="Disordered" evidence="9">
    <location>
        <begin position="62"/>
        <end position="131"/>
    </location>
</feature>
<keyword evidence="12" id="KW-1185">Reference proteome</keyword>
<evidence type="ECO:0000256" key="8">
    <source>
        <dbReference type="RuleBase" id="RU000488"/>
    </source>
</evidence>
<keyword evidence="5 10" id="KW-1133">Transmembrane helix</keyword>
<feature type="compositionally biased region" description="Polar residues" evidence="9">
    <location>
        <begin position="66"/>
        <end position="81"/>
    </location>
</feature>
<evidence type="ECO:0000256" key="1">
    <source>
        <dbReference type="ARBA" id="ARBA00004585"/>
    </source>
</evidence>
<dbReference type="GO" id="GO:0080122">
    <property type="term" value="F:AMP transmembrane transporter activity"/>
    <property type="evidence" value="ECO:0007669"/>
    <property type="project" value="TreeGrafter"/>
</dbReference>
<protein>
    <submittedName>
        <fullName evidence="11">Mitochondrial carrier protein</fullName>
    </submittedName>
</protein>
<keyword evidence="6" id="KW-0576">Peroxisome</keyword>
<feature type="repeat" description="Solcar" evidence="7">
    <location>
        <begin position="318"/>
        <end position="416"/>
    </location>
</feature>
<dbReference type="GO" id="GO:0015228">
    <property type="term" value="F:coenzyme A transmembrane transporter activity"/>
    <property type="evidence" value="ECO:0007669"/>
    <property type="project" value="TreeGrafter"/>
</dbReference>
<comment type="similarity">
    <text evidence="2 8">Belongs to the mitochondrial carrier (TC 2.A.29) family.</text>
</comment>
<dbReference type="GO" id="GO:0015217">
    <property type="term" value="F:ADP transmembrane transporter activity"/>
    <property type="evidence" value="ECO:0007669"/>
    <property type="project" value="TreeGrafter"/>
</dbReference>
<keyword evidence="7 8" id="KW-0812">Transmembrane</keyword>
<evidence type="ECO:0000313" key="12">
    <source>
        <dbReference type="Proteomes" id="UP000693970"/>
    </source>
</evidence>
<dbReference type="PROSITE" id="PS50920">
    <property type="entry name" value="SOLCAR"/>
    <property type="match status" value="2"/>
</dbReference>
<dbReference type="EMBL" id="JAGRRH010000001">
    <property type="protein sequence ID" value="KAG7374284.1"/>
    <property type="molecule type" value="Genomic_DNA"/>
</dbReference>
<dbReference type="Pfam" id="PF00153">
    <property type="entry name" value="Mito_carr"/>
    <property type="match status" value="2"/>
</dbReference>
<dbReference type="InterPro" id="IPR052217">
    <property type="entry name" value="Mito/Peroxisomal_Carrier"/>
</dbReference>
<dbReference type="Proteomes" id="UP000693970">
    <property type="component" value="Unassembled WGS sequence"/>
</dbReference>
<dbReference type="PANTHER" id="PTHR45939">
    <property type="entry name" value="PEROXISOMAL MEMBRANE PROTEIN PMP34-RELATED"/>
    <property type="match status" value="1"/>
</dbReference>
<dbReference type="InterPro" id="IPR018108">
    <property type="entry name" value="MCP_transmembrane"/>
</dbReference>
<feature type="transmembrane region" description="Helical" evidence="10">
    <location>
        <begin position="273"/>
        <end position="294"/>
    </location>
</feature>
<reference evidence="11" key="2">
    <citation type="submission" date="2021-04" db="EMBL/GenBank/DDBJ databases">
        <authorList>
            <person name="Podell S."/>
        </authorList>
    </citation>
    <scope>NUCLEOTIDE SEQUENCE</scope>
    <source>
        <strain evidence="11">Hildebrandi</strain>
    </source>
</reference>
<dbReference type="AlphaFoldDB" id="A0A9K3M510"/>
<keyword evidence="7 10" id="KW-0472">Membrane</keyword>
<feature type="compositionally biased region" description="Basic and acidic residues" evidence="9">
    <location>
        <begin position="106"/>
        <end position="118"/>
    </location>
</feature>
<evidence type="ECO:0000256" key="5">
    <source>
        <dbReference type="ARBA" id="ARBA00022989"/>
    </source>
</evidence>
<keyword evidence="3 8" id="KW-0813">Transport</keyword>
<dbReference type="OrthoDB" id="10266426at2759"/>
<evidence type="ECO:0000256" key="3">
    <source>
        <dbReference type="ARBA" id="ARBA00022448"/>
    </source>
</evidence>
<evidence type="ECO:0000256" key="10">
    <source>
        <dbReference type="SAM" id="Phobius"/>
    </source>
</evidence>
<dbReference type="GO" id="GO:0005347">
    <property type="term" value="F:ATP transmembrane transporter activity"/>
    <property type="evidence" value="ECO:0007669"/>
    <property type="project" value="TreeGrafter"/>
</dbReference>
<keyword evidence="4" id="KW-0677">Repeat</keyword>
<dbReference type="GO" id="GO:0044610">
    <property type="term" value="F:FMN transmembrane transporter activity"/>
    <property type="evidence" value="ECO:0007669"/>
    <property type="project" value="TreeGrafter"/>
</dbReference>
<accession>A0A9K3M510</accession>
<feature type="repeat" description="Solcar" evidence="7">
    <location>
        <begin position="217"/>
        <end position="300"/>
    </location>
</feature>
<evidence type="ECO:0000256" key="9">
    <source>
        <dbReference type="SAM" id="MobiDB-lite"/>
    </source>
</evidence>
<organism evidence="11 12">
    <name type="scientific">Nitzschia inconspicua</name>
    <dbReference type="NCBI Taxonomy" id="303405"/>
    <lineage>
        <taxon>Eukaryota</taxon>
        <taxon>Sar</taxon>
        <taxon>Stramenopiles</taxon>
        <taxon>Ochrophyta</taxon>
        <taxon>Bacillariophyta</taxon>
        <taxon>Bacillariophyceae</taxon>
        <taxon>Bacillariophycidae</taxon>
        <taxon>Bacillariales</taxon>
        <taxon>Bacillariaceae</taxon>
        <taxon>Nitzschia</taxon>
    </lineage>
</organism>
<dbReference type="GO" id="GO:0051724">
    <property type="term" value="F:NAD transmembrane transporter activity"/>
    <property type="evidence" value="ECO:0007669"/>
    <property type="project" value="TreeGrafter"/>
</dbReference>
<reference evidence="11" key="1">
    <citation type="journal article" date="2021" name="Sci. Rep.">
        <title>Diploid genomic architecture of Nitzschia inconspicua, an elite biomass production diatom.</title>
        <authorList>
            <person name="Oliver A."/>
            <person name="Podell S."/>
            <person name="Pinowska A."/>
            <person name="Traller J.C."/>
            <person name="Smith S.R."/>
            <person name="McClure R."/>
            <person name="Beliaev A."/>
            <person name="Bohutskyi P."/>
            <person name="Hill E.A."/>
            <person name="Rabines A."/>
            <person name="Zheng H."/>
            <person name="Allen L.Z."/>
            <person name="Kuo A."/>
            <person name="Grigoriev I.V."/>
            <person name="Allen A.E."/>
            <person name="Hazlebeck D."/>
            <person name="Allen E.E."/>
        </authorList>
    </citation>
    <scope>NUCLEOTIDE SEQUENCE</scope>
    <source>
        <strain evidence="11">Hildebrandi</strain>
    </source>
</reference>
<name>A0A9K3M510_9STRA</name>
<evidence type="ECO:0000256" key="4">
    <source>
        <dbReference type="ARBA" id="ARBA00022737"/>
    </source>
</evidence>
<feature type="transmembrane region" description="Helical" evidence="10">
    <location>
        <begin position="213"/>
        <end position="236"/>
    </location>
</feature>
<sequence>MAAAASAATTAATASPLVHAIGGSIGSALALLLFYPLERARIELQSQASAINLPTILETVEDGNTDAPSQSGTLVVDQSSSDELRTTLEDDNNDDASVSSWMSLEEQQKKQRQEERPETQQMEIVSTGPTEETATSLTVNTNLQLVKKRRQQLFAYCYRKSKVLQVLFELKRQGELYKGMTPIISTIFTSQFIFFFLHAYVKRLLHSIAAKRGITSSSAIISLISSCMAGIGNVLITNPLWVTNMAIVTGETKSQILLREMVNLYKTRGMTHLWGGTSASILLVSNPIIQFFCYEQLKQARLKYHATTTATTATLSSLGAMEAFVIAALAKGIATISTYPLQLAQTLLRIGSNPDDDHEQHHVQHQQYKGTVDCLLQLYKTNKNIASWFTGMRAKLLQTVLTAAFTFLTYEQILGAVQAVAVMQKAKRIAQTQ</sequence>
<evidence type="ECO:0000256" key="2">
    <source>
        <dbReference type="ARBA" id="ARBA00006375"/>
    </source>
</evidence>